<keyword evidence="3" id="KW-1185">Reference proteome</keyword>
<evidence type="ECO:0000313" key="3">
    <source>
        <dbReference type="Proteomes" id="UP001604336"/>
    </source>
</evidence>
<evidence type="ECO:0000313" key="2">
    <source>
        <dbReference type="EMBL" id="KAL2479762.1"/>
    </source>
</evidence>
<dbReference type="AlphaFoldDB" id="A0ABD1QU81"/>
<proteinExistence type="predicted"/>
<comment type="caution">
    <text evidence="2">The sequence shown here is derived from an EMBL/GenBank/DDBJ whole genome shotgun (WGS) entry which is preliminary data.</text>
</comment>
<name>A0ABD1QU81_9LAMI</name>
<evidence type="ECO:0000256" key="1">
    <source>
        <dbReference type="SAM" id="Coils"/>
    </source>
</evidence>
<gene>
    <name evidence="2" type="ORF">Adt_32728</name>
</gene>
<reference evidence="3" key="1">
    <citation type="submission" date="2024-07" db="EMBL/GenBank/DDBJ databases">
        <title>Two chromosome-level genome assemblies of Korean endemic species Abeliophyllum distichum and Forsythia ovata (Oleaceae).</title>
        <authorList>
            <person name="Jang H."/>
        </authorList>
    </citation>
    <scope>NUCLEOTIDE SEQUENCE [LARGE SCALE GENOMIC DNA]</scope>
</reference>
<dbReference type="EMBL" id="JBFOLK010000010">
    <property type="protein sequence ID" value="KAL2479762.1"/>
    <property type="molecule type" value="Genomic_DNA"/>
</dbReference>
<dbReference type="Proteomes" id="UP001604336">
    <property type="component" value="Unassembled WGS sequence"/>
</dbReference>
<keyword evidence="1" id="KW-0175">Coiled coil</keyword>
<accession>A0ABD1QU81</accession>
<feature type="coiled-coil region" evidence="1">
    <location>
        <begin position="124"/>
        <end position="151"/>
    </location>
</feature>
<sequence>MVALKTMAKHEEKGAAMTNPNGVNLGRRRFSSQMMDYALSPRMPSYQDSIGVDTNLLLSNGEETLELRLQAYVTARGFETGGRVCSYRDILTPDMVPWVQQTQPTSSIRLSRRGRDYAYLESSFLDLQSKYEEQRKEMEKLRHMILSSQHQSSNSQQQQSTSQL</sequence>
<organism evidence="2 3">
    <name type="scientific">Abeliophyllum distichum</name>
    <dbReference type="NCBI Taxonomy" id="126358"/>
    <lineage>
        <taxon>Eukaryota</taxon>
        <taxon>Viridiplantae</taxon>
        <taxon>Streptophyta</taxon>
        <taxon>Embryophyta</taxon>
        <taxon>Tracheophyta</taxon>
        <taxon>Spermatophyta</taxon>
        <taxon>Magnoliopsida</taxon>
        <taxon>eudicotyledons</taxon>
        <taxon>Gunneridae</taxon>
        <taxon>Pentapetalae</taxon>
        <taxon>asterids</taxon>
        <taxon>lamiids</taxon>
        <taxon>Lamiales</taxon>
        <taxon>Oleaceae</taxon>
        <taxon>Forsythieae</taxon>
        <taxon>Abeliophyllum</taxon>
    </lineage>
</organism>
<protein>
    <submittedName>
        <fullName evidence="2">Uncharacterized protein</fullName>
    </submittedName>
</protein>